<dbReference type="PANTHER" id="PTHR43658:SF8">
    <property type="entry name" value="17-BETA-HYDROXYSTEROID DEHYDROGENASE 14-RELATED"/>
    <property type="match status" value="1"/>
</dbReference>
<dbReference type="InterPro" id="IPR036291">
    <property type="entry name" value="NAD(P)-bd_dom_sf"/>
</dbReference>
<evidence type="ECO:0000313" key="2">
    <source>
        <dbReference type="EMBL" id="SVC41193.1"/>
    </source>
</evidence>
<gene>
    <name evidence="2" type="ORF">METZ01_LOCUS294047</name>
</gene>
<dbReference type="SUPFAM" id="SSF51735">
    <property type="entry name" value="NAD(P)-binding Rossmann-fold domains"/>
    <property type="match status" value="1"/>
</dbReference>
<dbReference type="InterPro" id="IPR002347">
    <property type="entry name" value="SDR_fam"/>
</dbReference>
<dbReference type="Gene3D" id="3.40.50.720">
    <property type="entry name" value="NAD(P)-binding Rossmann-like Domain"/>
    <property type="match status" value="1"/>
</dbReference>
<evidence type="ECO:0000256" key="1">
    <source>
        <dbReference type="ARBA" id="ARBA00023002"/>
    </source>
</evidence>
<dbReference type="AlphaFoldDB" id="A0A382LXE1"/>
<reference evidence="2" key="1">
    <citation type="submission" date="2018-05" db="EMBL/GenBank/DDBJ databases">
        <authorList>
            <person name="Lanie J.A."/>
            <person name="Ng W.-L."/>
            <person name="Kazmierczak K.M."/>
            <person name="Andrzejewski T.M."/>
            <person name="Davidsen T.M."/>
            <person name="Wayne K.J."/>
            <person name="Tettelin H."/>
            <person name="Glass J.I."/>
            <person name="Rusch D."/>
            <person name="Podicherti R."/>
            <person name="Tsui H.-C.T."/>
            <person name="Winkler M.E."/>
        </authorList>
    </citation>
    <scope>NUCLEOTIDE SEQUENCE</scope>
</reference>
<proteinExistence type="predicted"/>
<dbReference type="PANTHER" id="PTHR43658">
    <property type="entry name" value="SHORT-CHAIN DEHYDROGENASE/REDUCTASE"/>
    <property type="match status" value="1"/>
</dbReference>
<dbReference type="EMBL" id="UINC01089808">
    <property type="protein sequence ID" value="SVC41193.1"/>
    <property type="molecule type" value="Genomic_DNA"/>
</dbReference>
<name>A0A382LXE1_9ZZZZ</name>
<dbReference type="PRINTS" id="PR00081">
    <property type="entry name" value="GDHRDH"/>
</dbReference>
<accession>A0A382LXE1</accession>
<keyword evidence="1" id="KW-0560">Oxidoreductase</keyword>
<dbReference type="Pfam" id="PF00106">
    <property type="entry name" value="adh_short"/>
    <property type="match status" value="1"/>
</dbReference>
<organism evidence="2">
    <name type="scientific">marine metagenome</name>
    <dbReference type="NCBI Taxonomy" id="408172"/>
    <lineage>
        <taxon>unclassified sequences</taxon>
        <taxon>metagenomes</taxon>
        <taxon>ecological metagenomes</taxon>
    </lineage>
</organism>
<dbReference type="GO" id="GO:0016491">
    <property type="term" value="F:oxidoreductase activity"/>
    <property type="evidence" value="ECO:0007669"/>
    <property type="project" value="UniProtKB-KW"/>
</dbReference>
<protein>
    <submittedName>
        <fullName evidence="2">Uncharacterized protein</fullName>
    </submittedName>
</protein>
<sequence>MRISGLSAIITGGSSGLGAATARHLARIGAKVAILDVNVDLARTVASEIGGIAVECDVSSGEQGEAAVKAAREAHGPAQISVCCAGIAESRLMLGKDGPAPLAHHTRIVDVHLVGTYNICRLAAADMAECEPDSETGERGVMINTASIAGYDGPPGATTYNAVKAAVAAMCLPMARELSRHAIRVMAIAPGIFLTPMAESLRPKYVKEMTDAVPFPKRFGEPSEYARMVEIIITNPMLNGETIRVDGALRMH</sequence>